<dbReference type="InterPro" id="IPR050682">
    <property type="entry name" value="ModA/WtpA"/>
</dbReference>
<dbReference type="InterPro" id="IPR005950">
    <property type="entry name" value="ModA"/>
</dbReference>
<name>A0ABS7EIM3_9GAMM</name>
<evidence type="ECO:0000256" key="3">
    <source>
        <dbReference type="ARBA" id="ARBA00022729"/>
    </source>
</evidence>
<dbReference type="Pfam" id="PF13531">
    <property type="entry name" value="SBP_bac_11"/>
    <property type="match status" value="1"/>
</dbReference>
<keyword evidence="2" id="KW-0479">Metal-binding</keyword>
<dbReference type="NCBIfam" id="TIGR01256">
    <property type="entry name" value="modA"/>
    <property type="match status" value="1"/>
</dbReference>
<keyword evidence="3" id="KW-0732">Signal</keyword>
<dbReference type="EMBL" id="JAHZSS010000019">
    <property type="protein sequence ID" value="MBW8192184.1"/>
    <property type="molecule type" value="Genomic_DNA"/>
</dbReference>
<keyword evidence="5" id="KW-1185">Reference proteome</keyword>
<comment type="similarity">
    <text evidence="1">Belongs to the bacterial solute-binding protein ModA family.</text>
</comment>
<accession>A0ABS7EIM3</accession>
<proteinExistence type="inferred from homology"/>
<dbReference type="Proteomes" id="UP001166251">
    <property type="component" value="Unassembled WGS sequence"/>
</dbReference>
<organism evidence="4 5">
    <name type="scientific">Neiella holothuriorum</name>
    <dbReference type="NCBI Taxonomy" id="2870530"/>
    <lineage>
        <taxon>Bacteria</taxon>
        <taxon>Pseudomonadati</taxon>
        <taxon>Pseudomonadota</taxon>
        <taxon>Gammaproteobacteria</taxon>
        <taxon>Alteromonadales</taxon>
        <taxon>Echinimonadaceae</taxon>
        <taxon>Neiella</taxon>
    </lineage>
</organism>
<evidence type="ECO:0000313" key="5">
    <source>
        <dbReference type="Proteomes" id="UP001166251"/>
    </source>
</evidence>
<protein>
    <submittedName>
        <fullName evidence="4">Molybdate ABC transporter substrate-binding protein</fullName>
    </submittedName>
</protein>
<evidence type="ECO:0000256" key="2">
    <source>
        <dbReference type="ARBA" id="ARBA00022723"/>
    </source>
</evidence>
<evidence type="ECO:0000313" key="4">
    <source>
        <dbReference type="EMBL" id="MBW8192184.1"/>
    </source>
</evidence>
<dbReference type="PANTHER" id="PTHR30632">
    <property type="entry name" value="MOLYBDATE-BINDING PERIPLASMIC PROTEIN"/>
    <property type="match status" value="1"/>
</dbReference>
<sequence>MLFNATARAADLQVAVAANFYRPMQQLAANFETKTGHHVGLSAGSTGKLFAQISNGAPFDVFIAADQTRPNALVKSGLAQAESQFTVAQGQLALWSNDPSLINGTPAVLQAQQLTKLAIASPKTAPYGAAAVQVLQHLKLYPAWQPKLIQGQNISHTYQYVSSGNVDAGFVAVSQIYHQGSLASGSAWIVPSDYHQPLNLDAVLLTRTTREKAAQDLLRYLASDEAKALIRSFGYQIID</sequence>
<dbReference type="InterPro" id="IPR044084">
    <property type="entry name" value="AvModA-like_subst-bd"/>
</dbReference>
<dbReference type="Gene3D" id="3.40.190.10">
    <property type="entry name" value="Periplasmic binding protein-like II"/>
    <property type="match status" value="2"/>
</dbReference>
<dbReference type="PIRSF" id="PIRSF004846">
    <property type="entry name" value="ModA"/>
    <property type="match status" value="1"/>
</dbReference>
<evidence type="ECO:0000256" key="1">
    <source>
        <dbReference type="ARBA" id="ARBA00009175"/>
    </source>
</evidence>
<dbReference type="PANTHER" id="PTHR30632:SF14">
    <property type="entry name" value="TUNGSTATE_MOLYBDATE_CHROMATE-BINDING PROTEIN MODA"/>
    <property type="match status" value="1"/>
</dbReference>
<gene>
    <name evidence="4" type="primary">modA</name>
    <name evidence="4" type="ORF">K0504_14200</name>
</gene>
<dbReference type="CDD" id="cd13539">
    <property type="entry name" value="PBP2_AvModA"/>
    <property type="match status" value="1"/>
</dbReference>
<dbReference type="SUPFAM" id="SSF53850">
    <property type="entry name" value="Periplasmic binding protein-like II"/>
    <property type="match status" value="1"/>
</dbReference>
<reference evidence="4" key="1">
    <citation type="submission" date="2021-07" db="EMBL/GenBank/DDBJ databases">
        <title>Neiella marina sp. nov., isolated from the intestinal content of sea cucumber Apostichopus japonicus.</title>
        <authorList>
            <person name="Bai X."/>
        </authorList>
    </citation>
    <scope>NUCLEOTIDE SEQUENCE</scope>
    <source>
        <strain evidence="4">126</strain>
    </source>
</reference>
<comment type="caution">
    <text evidence="4">The sequence shown here is derived from an EMBL/GenBank/DDBJ whole genome shotgun (WGS) entry which is preliminary data.</text>
</comment>